<feature type="transmembrane region" description="Helical" evidence="1">
    <location>
        <begin position="144"/>
        <end position="167"/>
    </location>
</feature>
<accession>A0ABR2ITA8</accession>
<evidence type="ECO:0000313" key="3">
    <source>
        <dbReference type="Proteomes" id="UP001390339"/>
    </source>
</evidence>
<dbReference type="EMBL" id="JAPCWZ010000004">
    <property type="protein sequence ID" value="KAK8867870.1"/>
    <property type="molecule type" value="Genomic_DNA"/>
</dbReference>
<dbReference type="PANTHER" id="PTHR38848:SF3">
    <property type="entry name" value="G-PROTEIN COUPLED RECEPTORS FAMILY 3 PROFILE DOMAIN-CONTAINING PROTEIN"/>
    <property type="match status" value="1"/>
</dbReference>
<feature type="transmembrane region" description="Helical" evidence="1">
    <location>
        <begin position="266"/>
        <end position="287"/>
    </location>
</feature>
<evidence type="ECO:0000313" key="2">
    <source>
        <dbReference type="EMBL" id="KAK8867870.1"/>
    </source>
</evidence>
<feature type="transmembrane region" description="Helical" evidence="1">
    <location>
        <begin position="118"/>
        <end position="138"/>
    </location>
</feature>
<sequence>MLLRRGGFDFHGAPPAIQRGWVEAGTTVASPGEAVVVDRGLSHFDGPEPVAARMVSVAVAIIAASLCLAFFSQSDPIQPWRTSAAAYTYNCPYGVEMPLTTLENTVLRYIAIRDFRKLPYIVWLVLALYGDSFIFILGSTMLQFSIPLGTHITACRIATVMCICFYVSTKVNTYGESLPPEALCCFVLTPANDIFYTQMLIYLFLVDRSHIVRGCVKGRLKSRLYIFNTFFLIGGYIVVATMFLVYRVNFLENGSCIIGIHKGAVYPAIILDVVINFYLTSTFLVPIMKSCSFKLKWNDGMIGLESTGLGNPEVNSRLKKLAVRAFSGSLLTLLSTSTNLIALMVLEGEPAWLCLLTCKADGKLNNQSSPSGRHSANH</sequence>
<name>A0ABR2ITA8_9PEZI</name>
<keyword evidence="3" id="KW-1185">Reference proteome</keyword>
<organism evidence="2 3">
    <name type="scientific">Apiospora arundinis</name>
    <dbReference type="NCBI Taxonomy" id="335852"/>
    <lineage>
        <taxon>Eukaryota</taxon>
        <taxon>Fungi</taxon>
        <taxon>Dikarya</taxon>
        <taxon>Ascomycota</taxon>
        <taxon>Pezizomycotina</taxon>
        <taxon>Sordariomycetes</taxon>
        <taxon>Xylariomycetidae</taxon>
        <taxon>Amphisphaeriales</taxon>
        <taxon>Apiosporaceae</taxon>
        <taxon>Apiospora</taxon>
    </lineage>
</organism>
<gene>
    <name evidence="2" type="ORF">PGQ11_006448</name>
</gene>
<keyword evidence="1" id="KW-0472">Membrane</keyword>
<keyword evidence="1" id="KW-0812">Transmembrane</keyword>
<evidence type="ECO:0000256" key="1">
    <source>
        <dbReference type="SAM" id="Phobius"/>
    </source>
</evidence>
<comment type="caution">
    <text evidence="2">The sequence shown here is derived from an EMBL/GenBank/DDBJ whole genome shotgun (WGS) entry which is preliminary data.</text>
</comment>
<reference evidence="2 3" key="1">
    <citation type="journal article" date="2024" name="IMA Fungus">
        <title>Apiospora arundinis, a panoply of carbohydrate-active enzymes and secondary metabolites.</title>
        <authorList>
            <person name="Sorensen T."/>
            <person name="Petersen C."/>
            <person name="Muurmann A.T."/>
            <person name="Christiansen J.V."/>
            <person name="Brundto M.L."/>
            <person name="Overgaard C.K."/>
            <person name="Boysen A.T."/>
            <person name="Wollenberg R.D."/>
            <person name="Larsen T.O."/>
            <person name="Sorensen J.L."/>
            <person name="Nielsen K.L."/>
            <person name="Sondergaard T.E."/>
        </authorList>
    </citation>
    <scope>NUCLEOTIDE SEQUENCE [LARGE SCALE GENOMIC DNA]</scope>
    <source>
        <strain evidence="2 3">AAU 773</strain>
    </source>
</reference>
<protein>
    <submittedName>
        <fullName evidence="2">Sorting nexin-4</fullName>
    </submittedName>
</protein>
<keyword evidence="1" id="KW-1133">Transmembrane helix</keyword>
<dbReference type="Proteomes" id="UP001390339">
    <property type="component" value="Unassembled WGS sequence"/>
</dbReference>
<feature type="transmembrane region" description="Helical" evidence="1">
    <location>
        <begin position="50"/>
        <end position="71"/>
    </location>
</feature>
<proteinExistence type="predicted"/>
<feature type="transmembrane region" description="Helical" evidence="1">
    <location>
        <begin position="224"/>
        <end position="246"/>
    </location>
</feature>
<dbReference type="PANTHER" id="PTHR38848">
    <property type="entry name" value="G-PROTEIN COUPLED RECEPTORS FAMILY 3 PROFILE DOMAIN-CONTAINING PROTEIN"/>
    <property type="match status" value="1"/>
</dbReference>